<accession>A0AAV3S725</accession>
<feature type="transmembrane region" description="Helical" evidence="1">
    <location>
        <begin position="12"/>
        <end position="41"/>
    </location>
</feature>
<comment type="caution">
    <text evidence="2">The sequence shown here is derived from an EMBL/GenBank/DDBJ whole genome shotgun (WGS) entry which is preliminary data.</text>
</comment>
<dbReference type="AlphaFoldDB" id="A0AAV3S725"/>
<dbReference type="Proteomes" id="UP001500837">
    <property type="component" value="Unassembled WGS sequence"/>
</dbReference>
<dbReference type="Pfam" id="PF04307">
    <property type="entry name" value="YdjM"/>
    <property type="match status" value="1"/>
</dbReference>
<keyword evidence="3" id="KW-1185">Reference proteome</keyword>
<feature type="transmembrane region" description="Helical" evidence="1">
    <location>
        <begin position="128"/>
        <end position="156"/>
    </location>
</feature>
<dbReference type="RefSeq" id="WP_211311321.1">
    <property type="nucleotide sequence ID" value="NZ_BAAABL010000042.1"/>
</dbReference>
<protein>
    <recommendedName>
        <fullName evidence="4">Metal-dependent hydrolase</fullName>
    </recommendedName>
</protein>
<dbReference type="PROSITE" id="PS51257">
    <property type="entry name" value="PROKAR_LIPOPROTEIN"/>
    <property type="match status" value="1"/>
</dbReference>
<feature type="transmembrane region" description="Helical" evidence="1">
    <location>
        <begin position="62"/>
        <end position="82"/>
    </location>
</feature>
<evidence type="ECO:0008006" key="4">
    <source>
        <dbReference type="Google" id="ProtNLM"/>
    </source>
</evidence>
<feature type="transmembrane region" description="Helical" evidence="1">
    <location>
        <begin position="88"/>
        <end position="107"/>
    </location>
</feature>
<organism evidence="2 3">
    <name type="scientific">Halarchaeum salinum</name>
    <dbReference type="NCBI Taxonomy" id="489912"/>
    <lineage>
        <taxon>Archaea</taxon>
        <taxon>Methanobacteriati</taxon>
        <taxon>Methanobacteriota</taxon>
        <taxon>Stenosarchaea group</taxon>
        <taxon>Halobacteria</taxon>
        <taxon>Halobacteriales</taxon>
        <taxon>Halobacteriaceae</taxon>
    </lineage>
</organism>
<gene>
    <name evidence="2" type="ORF">GCM10009066_13330</name>
</gene>
<dbReference type="InterPro" id="IPR007404">
    <property type="entry name" value="YdjM-like"/>
</dbReference>
<evidence type="ECO:0000256" key="1">
    <source>
        <dbReference type="SAM" id="Phobius"/>
    </source>
</evidence>
<dbReference type="EMBL" id="BAAABL010000042">
    <property type="protein sequence ID" value="GAA0300516.1"/>
    <property type="molecule type" value="Genomic_DNA"/>
</dbReference>
<proteinExistence type="predicted"/>
<evidence type="ECO:0000313" key="2">
    <source>
        <dbReference type="EMBL" id="GAA0300516.1"/>
    </source>
</evidence>
<keyword evidence="1" id="KW-0812">Transmembrane</keyword>
<reference evidence="2 3" key="1">
    <citation type="journal article" date="2019" name="Int. J. Syst. Evol. Microbiol.">
        <title>The Global Catalogue of Microorganisms (GCM) 10K type strain sequencing project: providing services to taxonomists for standard genome sequencing and annotation.</title>
        <authorList>
            <consortium name="The Broad Institute Genomics Platform"/>
            <consortium name="The Broad Institute Genome Sequencing Center for Infectious Disease"/>
            <person name="Wu L."/>
            <person name="Ma J."/>
        </authorList>
    </citation>
    <scope>NUCLEOTIDE SEQUENCE [LARGE SCALE GENOMIC DNA]</scope>
    <source>
        <strain evidence="2 3">JCM 16330</strain>
    </source>
</reference>
<keyword evidence="1" id="KW-1133">Transmembrane helix</keyword>
<keyword evidence="1" id="KW-0472">Membrane</keyword>
<evidence type="ECO:0000313" key="3">
    <source>
        <dbReference type="Proteomes" id="UP001500837"/>
    </source>
</evidence>
<sequence>MYRTGHYGVSLLIYAPVLAACLLLGARTLALVGGIVVLALAPVPDYDQRVPGLTHRGVTHTLAFAALVGLLLAGVAAALPAGGPAHPIRVAFAGGVGGLGIVAHLAGDVLTPAGIRPLWPLSRRRYTLALWTAANPIANYGLLAAGVGVTAAVLALL</sequence>
<name>A0AAV3S725_9EURY</name>